<comment type="caution">
    <text evidence="1">The sequence shown here is derived from an EMBL/GenBank/DDBJ whole genome shotgun (WGS) entry which is preliminary data.</text>
</comment>
<dbReference type="Gene3D" id="1.10.10.10">
    <property type="entry name" value="Winged helix-like DNA-binding domain superfamily/Winged helix DNA-binding domain"/>
    <property type="match status" value="1"/>
</dbReference>
<keyword evidence="2" id="KW-1185">Reference proteome</keyword>
<dbReference type="STRING" id="909626.AQJ91_42340"/>
<dbReference type="Proteomes" id="UP000053260">
    <property type="component" value="Unassembled WGS sequence"/>
</dbReference>
<dbReference type="EMBL" id="LMXB01000118">
    <property type="protein sequence ID" value="KUO15200.1"/>
    <property type="molecule type" value="Genomic_DNA"/>
</dbReference>
<evidence type="ECO:0000313" key="1">
    <source>
        <dbReference type="EMBL" id="KUO15200.1"/>
    </source>
</evidence>
<dbReference type="InterPro" id="IPR036390">
    <property type="entry name" value="WH_DNA-bd_sf"/>
</dbReference>
<evidence type="ECO:0008006" key="3">
    <source>
        <dbReference type="Google" id="ProtNLM"/>
    </source>
</evidence>
<name>A0A124IDH9_9ACTN</name>
<protein>
    <recommendedName>
        <fullName evidence="3">HTH hxlR-type domain-containing protein</fullName>
    </recommendedName>
</protein>
<accession>A0A124IDH9</accession>
<dbReference type="InterPro" id="IPR036388">
    <property type="entry name" value="WH-like_DNA-bd_sf"/>
</dbReference>
<organism evidence="1 2">
    <name type="scientific">Streptomyces dysideae</name>
    <dbReference type="NCBI Taxonomy" id="909626"/>
    <lineage>
        <taxon>Bacteria</taxon>
        <taxon>Bacillati</taxon>
        <taxon>Actinomycetota</taxon>
        <taxon>Actinomycetes</taxon>
        <taxon>Kitasatosporales</taxon>
        <taxon>Streptomycetaceae</taxon>
        <taxon>Streptomyces</taxon>
    </lineage>
</organism>
<proteinExistence type="predicted"/>
<evidence type="ECO:0000313" key="2">
    <source>
        <dbReference type="Proteomes" id="UP000053260"/>
    </source>
</evidence>
<reference evidence="1 2" key="1">
    <citation type="submission" date="2015-10" db="EMBL/GenBank/DDBJ databases">
        <title>Draft genome sequence of Streptomyces sp. RV15, isolated from a marine sponge.</title>
        <authorList>
            <person name="Ruckert C."/>
            <person name="Abdelmohsen U.R."/>
            <person name="Winkler A."/>
            <person name="Hentschel U."/>
            <person name="Kalinowski J."/>
            <person name="Kampfer P."/>
            <person name="Glaeser S."/>
        </authorList>
    </citation>
    <scope>NUCLEOTIDE SEQUENCE [LARGE SCALE GENOMIC DNA]</scope>
    <source>
        <strain evidence="1 2">RV15</strain>
    </source>
</reference>
<dbReference type="AlphaFoldDB" id="A0A124IDH9"/>
<dbReference type="SUPFAM" id="SSF46785">
    <property type="entry name" value="Winged helix' DNA-binding domain"/>
    <property type="match status" value="1"/>
</dbReference>
<dbReference type="OrthoDB" id="4263686at2"/>
<sequence length="189" mass="20414">MLNHPHTCRAISALSLPSLIRLVSEIDDNGPISHRRGSLQSAFGDLTVNQLRYAIEVARDLGLVHADPQAPTRYRLTEAGEDLAGVYDVAARWARTHQYPSPTSDFVTRVQHTLKLLTQPTAAVREADQAGKPAVPATGHLEAETDADVALIPDAAEAALAEWLQTHPHILRSTAPRSSHAAQDLECAA</sequence>
<gene>
    <name evidence="1" type="ORF">AQJ91_42340</name>
</gene>